<evidence type="ECO:0000256" key="5">
    <source>
        <dbReference type="SAM" id="Phobius"/>
    </source>
</evidence>
<comment type="subcellular location">
    <subcellularLocation>
        <location evidence="1">Membrane</location>
        <topology evidence="1">Multi-pass membrane protein</topology>
    </subcellularLocation>
</comment>
<feature type="transmembrane region" description="Helical" evidence="5">
    <location>
        <begin position="132"/>
        <end position="150"/>
    </location>
</feature>
<dbReference type="NCBIfam" id="TIGR00367">
    <property type="entry name" value="calcium/sodium antiporter"/>
    <property type="match status" value="1"/>
</dbReference>
<dbReference type="PANTHER" id="PTHR10846:SF8">
    <property type="entry name" value="INNER MEMBRANE PROTEIN YRBG"/>
    <property type="match status" value="1"/>
</dbReference>
<evidence type="ECO:0000256" key="3">
    <source>
        <dbReference type="ARBA" id="ARBA00022989"/>
    </source>
</evidence>
<evidence type="ECO:0000256" key="4">
    <source>
        <dbReference type="ARBA" id="ARBA00023136"/>
    </source>
</evidence>
<sequence>MIISPLLFWILVFVASLYVLIRAADRFTDAAEHIGLAFGIPDFIVGVTIVAIGTSLPEIVSSLFAVLENSSQIVIGNVVGSNVTNIFLIVGIAAIFGKKLRIGYELIHIDLPLLMGSALFLAITIVDGTFSIFEAILALAGFLVYMLHAVSERKRRIDFQIKKELKATGALRKIGARTLLTLVLSGFFIFLGGKYTIEAVINISESLGIGTEVLAASAIALGTSLPELVVTITAARKGKPEIAVGNVLGSNVFNTLMVMGIPALIGPLVIPYNIVLFALPVMLIATLLFFFMTQDKEITQWEGWLLILFYIYFIGRLFNIT</sequence>
<reference evidence="7 8" key="1">
    <citation type="journal article" date="2015" name="Microbiome">
        <title>Genomic resolution of linkages in carbon, nitrogen, and sulfur cycling among widespread estuary sediment bacteria.</title>
        <authorList>
            <person name="Baker B.J."/>
            <person name="Lazar C.S."/>
            <person name="Teske A.P."/>
            <person name="Dick G.J."/>
        </authorList>
    </citation>
    <scope>NUCLEOTIDE SEQUENCE [LARGE SCALE GENOMIC DNA]</scope>
    <source>
        <strain evidence="7">SM23_42</strain>
    </source>
</reference>
<feature type="transmembrane region" description="Helical" evidence="5">
    <location>
        <begin position="242"/>
        <end position="264"/>
    </location>
</feature>
<accession>A0A0S8FQP7</accession>
<feature type="domain" description="Sodium/calcium exchanger membrane region" evidence="6">
    <location>
        <begin position="179"/>
        <end position="315"/>
    </location>
</feature>
<dbReference type="EMBL" id="LJUJ01000020">
    <property type="protein sequence ID" value="KPK63045.1"/>
    <property type="molecule type" value="Genomic_DNA"/>
</dbReference>
<proteinExistence type="predicted"/>
<dbReference type="GO" id="GO:0005262">
    <property type="term" value="F:calcium channel activity"/>
    <property type="evidence" value="ECO:0007669"/>
    <property type="project" value="TreeGrafter"/>
</dbReference>
<gene>
    <name evidence="7" type="ORF">AMJ83_08695</name>
</gene>
<dbReference type="GO" id="GO:0008273">
    <property type="term" value="F:calcium, potassium:sodium antiporter activity"/>
    <property type="evidence" value="ECO:0007669"/>
    <property type="project" value="TreeGrafter"/>
</dbReference>
<organism evidence="7 8">
    <name type="scientific">candidate division WOR_3 bacterium SM23_42</name>
    <dbReference type="NCBI Taxonomy" id="1703779"/>
    <lineage>
        <taxon>Bacteria</taxon>
        <taxon>Bacteria division WOR-3</taxon>
    </lineage>
</organism>
<comment type="caution">
    <text evidence="7">The sequence shown here is derived from an EMBL/GenBank/DDBJ whole genome shotgun (WGS) entry which is preliminary data.</text>
</comment>
<dbReference type="GO" id="GO:0005886">
    <property type="term" value="C:plasma membrane"/>
    <property type="evidence" value="ECO:0007669"/>
    <property type="project" value="TreeGrafter"/>
</dbReference>
<dbReference type="InterPro" id="IPR004481">
    <property type="entry name" value="K/Na/Ca-exchanger"/>
</dbReference>
<feature type="domain" description="Sodium/calcium exchanger membrane region" evidence="6">
    <location>
        <begin position="9"/>
        <end position="149"/>
    </location>
</feature>
<feature type="transmembrane region" description="Helical" evidence="5">
    <location>
        <begin position="74"/>
        <end position="97"/>
    </location>
</feature>
<dbReference type="PANTHER" id="PTHR10846">
    <property type="entry name" value="SODIUM/POTASSIUM/CALCIUM EXCHANGER"/>
    <property type="match status" value="1"/>
</dbReference>
<dbReference type="AlphaFoldDB" id="A0A0S8FQP7"/>
<dbReference type="InterPro" id="IPR044880">
    <property type="entry name" value="NCX_ion-bd_dom_sf"/>
</dbReference>
<keyword evidence="3 5" id="KW-1133">Transmembrane helix</keyword>
<dbReference type="PATRIC" id="fig|1703779.3.peg.507"/>
<feature type="transmembrane region" description="Helical" evidence="5">
    <location>
        <begin position="303"/>
        <end position="320"/>
    </location>
</feature>
<feature type="transmembrane region" description="Helical" evidence="5">
    <location>
        <begin position="36"/>
        <end position="54"/>
    </location>
</feature>
<evidence type="ECO:0000256" key="1">
    <source>
        <dbReference type="ARBA" id="ARBA00004141"/>
    </source>
</evidence>
<evidence type="ECO:0000313" key="7">
    <source>
        <dbReference type="EMBL" id="KPK63045.1"/>
    </source>
</evidence>
<dbReference type="Pfam" id="PF01699">
    <property type="entry name" value="Na_Ca_ex"/>
    <property type="match status" value="2"/>
</dbReference>
<feature type="transmembrane region" description="Helical" evidence="5">
    <location>
        <begin position="213"/>
        <end position="235"/>
    </location>
</feature>
<dbReference type="STRING" id="1703779.AMJ83_08695"/>
<keyword evidence="2 5" id="KW-0812">Transmembrane</keyword>
<evidence type="ECO:0000313" key="8">
    <source>
        <dbReference type="Proteomes" id="UP000051373"/>
    </source>
</evidence>
<feature type="transmembrane region" description="Helical" evidence="5">
    <location>
        <begin position="171"/>
        <end position="193"/>
    </location>
</feature>
<feature type="transmembrane region" description="Helical" evidence="5">
    <location>
        <begin position="6"/>
        <end position="24"/>
    </location>
</feature>
<evidence type="ECO:0000256" key="2">
    <source>
        <dbReference type="ARBA" id="ARBA00022692"/>
    </source>
</evidence>
<dbReference type="Gene3D" id="1.20.1420.30">
    <property type="entry name" value="NCX, central ion-binding region"/>
    <property type="match status" value="1"/>
</dbReference>
<feature type="transmembrane region" description="Helical" evidence="5">
    <location>
        <begin position="109"/>
        <end position="126"/>
    </location>
</feature>
<dbReference type="InterPro" id="IPR004837">
    <property type="entry name" value="NaCa_Exmemb"/>
</dbReference>
<dbReference type="GO" id="GO:0006874">
    <property type="term" value="P:intracellular calcium ion homeostasis"/>
    <property type="evidence" value="ECO:0007669"/>
    <property type="project" value="TreeGrafter"/>
</dbReference>
<protein>
    <submittedName>
        <fullName evidence="7">Conjugal transfer protein TraR</fullName>
    </submittedName>
</protein>
<name>A0A0S8FQP7_UNCW3</name>
<keyword evidence="4 5" id="KW-0472">Membrane</keyword>
<evidence type="ECO:0000259" key="6">
    <source>
        <dbReference type="Pfam" id="PF01699"/>
    </source>
</evidence>
<dbReference type="Proteomes" id="UP000051373">
    <property type="component" value="Unassembled WGS sequence"/>
</dbReference>
<feature type="transmembrane region" description="Helical" evidence="5">
    <location>
        <begin position="270"/>
        <end position="291"/>
    </location>
</feature>